<evidence type="ECO:0000256" key="5">
    <source>
        <dbReference type="ARBA" id="ARBA00022839"/>
    </source>
</evidence>
<dbReference type="RefSeq" id="WP_052633418.1">
    <property type="nucleotide sequence ID" value="NZ_CP011144.1"/>
</dbReference>
<dbReference type="Pfam" id="PF02272">
    <property type="entry name" value="DHHA1"/>
    <property type="match status" value="1"/>
</dbReference>
<dbReference type="InterPro" id="IPR051673">
    <property type="entry name" value="SSDNA_exonuclease_RecJ"/>
</dbReference>
<sequence>MAPPRIVRRPQVGAPLDGPAAWPDAIPPLLRRIYAARGAHSPALARPRLADLLPPDALHGLDAATTLLAAAIAGDRHIVVVGDFDCDGATACATGVRGLRLLGARRVSHAVPNRMVHGYGLSPALVDELAALQPDLLLTVDHGIACHAGIEAARARGWQVVVTDHHLPGPRLPAANAIVNPNLPGDAFPSKALAGVGVVFYLLLALRRRLYSCDRPPIRSGAGSDREDQAAAIHGRTSQEGQPDLASLLDLVAVGTVADLVPLDANNRALVAAGLRRLRAGRGCAGLRALVEACGRDAARLTAADIGFAIAPRLNAAGRLEDMALGIECLLTDDPQRARELAGLLEGINAERRAVQQHMTDDAEAALARATLAEAGAPLAPCLFDPEWHPGVIGLVASKMKERLHRPVLAFAPAEPGSGVLRGSARSIPGFHIRDALAAVDTAHPGLIERFGGHAMAAGLTLAKDRLAAFEQAWQAHAAAVLDDGMLQAELLSDGELLPREFDRFHAEALRDGGPWGQGFPEPLFDGLFEVLDWRVVGERHLKLTLRHPDRREPLAAIQFGGWRGRAPDPQARLAYRLAPDDYRGGQAIQLLVEHFAPA</sequence>
<keyword evidence="4" id="KW-0378">Hydrolase</keyword>
<name>A0A0E3UPG2_9GAMM</name>
<dbReference type="GO" id="GO:0006281">
    <property type="term" value="P:DNA repair"/>
    <property type="evidence" value="ECO:0007669"/>
    <property type="project" value="InterPro"/>
</dbReference>
<dbReference type="SUPFAM" id="SSF64182">
    <property type="entry name" value="DHH phosphoesterases"/>
    <property type="match status" value="1"/>
</dbReference>
<dbReference type="Gene3D" id="3.90.1640.30">
    <property type="match status" value="1"/>
</dbReference>
<organism evidence="9 10">
    <name type="scientific">Pseudoxanthomonas suwonensis</name>
    <dbReference type="NCBI Taxonomy" id="314722"/>
    <lineage>
        <taxon>Bacteria</taxon>
        <taxon>Pseudomonadati</taxon>
        <taxon>Pseudomonadota</taxon>
        <taxon>Gammaproteobacteria</taxon>
        <taxon>Lysobacterales</taxon>
        <taxon>Lysobacteraceae</taxon>
        <taxon>Pseudoxanthomonas</taxon>
    </lineage>
</organism>
<dbReference type="EMBL" id="CP011144">
    <property type="protein sequence ID" value="AKC87805.1"/>
    <property type="molecule type" value="Genomic_DNA"/>
</dbReference>
<dbReference type="InterPro" id="IPR004610">
    <property type="entry name" value="RecJ"/>
</dbReference>
<keyword evidence="5 9" id="KW-0269">Exonuclease</keyword>
<proteinExistence type="inferred from homology"/>
<evidence type="ECO:0000313" key="9">
    <source>
        <dbReference type="EMBL" id="AKC87805.1"/>
    </source>
</evidence>
<feature type="domain" description="RecJ OB" evidence="8">
    <location>
        <begin position="494"/>
        <end position="595"/>
    </location>
</feature>
<dbReference type="GO" id="GO:0008409">
    <property type="term" value="F:5'-3' exonuclease activity"/>
    <property type="evidence" value="ECO:0007669"/>
    <property type="project" value="InterPro"/>
</dbReference>
<dbReference type="KEGG" id="psuw:WQ53_14600"/>
<keyword evidence="10" id="KW-1185">Reference proteome</keyword>
<evidence type="ECO:0000259" key="6">
    <source>
        <dbReference type="Pfam" id="PF01368"/>
    </source>
</evidence>
<dbReference type="NCBIfam" id="TIGR00644">
    <property type="entry name" value="recJ"/>
    <property type="match status" value="1"/>
</dbReference>
<dbReference type="InterPro" id="IPR003156">
    <property type="entry name" value="DHHA1_dom"/>
</dbReference>
<dbReference type="Pfam" id="PF01368">
    <property type="entry name" value="DHH"/>
    <property type="match status" value="1"/>
</dbReference>
<evidence type="ECO:0000256" key="1">
    <source>
        <dbReference type="ARBA" id="ARBA00005915"/>
    </source>
</evidence>
<dbReference type="InterPro" id="IPR041122">
    <property type="entry name" value="RecJ_OB"/>
</dbReference>
<reference evidence="9 10" key="1">
    <citation type="journal article" date="2015" name="Genome Announc.">
        <title>Complete Genome Sequence of Pseudoxanthomonas suwonensis Strain J1, a Cellulose-Degrading Bacterium Isolated from Leaf- and Wood-Enriched Soil.</title>
        <authorList>
            <person name="Hou L."/>
            <person name="Jiang J."/>
            <person name="Xu Z."/>
            <person name="Zhou Y."/>
            <person name="Leung F.C."/>
        </authorList>
    </citation>
    <scope>NUCLEOTIDE SEQUENCE [LARGE SCALE GENOMIC DNA]</scope>
    <source>
        <strain evidence="9 10">J1</strain>
    </source>
</reference>
<evidence type="ECO:0000256" key="4">
    <source>
        <dbReference type="ARBA" id="ARBA00022801"/>
    </source>
</evidence>
<dbReference type="InterPro" id="IPR038763">
    <property type="entry name" value="DHH_sf"/>
</dbReference>
<evidence type="ECO:0000256" key="3">
    <source>
        <dbReference type="ARBA" id="ARBA00022722"/>
    </source>
</evidence>
<evidence type="ECO:0000256" key="2">
    <source>
        <dbReference type="ARBA" id="ARBA00019841"/>
    </source>
</evidence>
<dbReference type="Pfam" id="PF17768">
    <property type="entry name" value="RecJ_OB"/>
    <property type="match status" value="1"/>
</dbReference>
<comment type="similarity">
    <text evidence="1">Belongs to the RecJ family.</text>
</comment>
<accession>A0A0E3UPG2</accession>
<feature type="domain" description="DDH" evidence="6">
    <location>
        <begin position="77"/>
        <end position="204"/>
    </location>
</feature>
<dbReference type="PANTHER" id="PTHR30255">
    <property type="entry name" value="SINGLE-STRANDED-DNA-SPECIFIC EXONUCLEASE RECJ"/>
    <property type="match status" value="1"/>
</dbReference>
<dbReference type="AlphaFoldDB" id="A0A0E3UPG2"/>
<dbReference type="GO" id="GO:0006310">
    <property type="term" value="P:DNA recombination"/>
    <property type="evidence" value="ECO:0007669"/>
    <property type="project" value="InterPro"/>
</dbReference>
<evidence type="ECO:0000313" key="10">
    <source>
        <dbReference type="Proteomes" id="UP000033067"/>
    </source>
</evidence>
<gene>
    <name evidence="9" type="ORF">WQ53_14600</name>
</gene>
<feature type="domain" description="DHHA1" evidence="7">
    <location>
        <begin position="385"/>
        <end position="473"/>
    </location>
</feature>
<dbReference type="Gene3D" id="3.10.310.30">
    <property type="match status" value="1"/>
</dbReference>
<protein>
    <recommendedName>
        <fullName evidence="2">Single-stranded-DNA-specific exonuclease RecJ</fullName>
    </recommendedName>
</protein>
<dbReference type="GO" id="GO:0003676">
    <property type="term" value="F:nucleic acid binding"/>
    <property type="evidence" value="ECO:0007669"/>
    <property type="project" value="InterPro"/>
</dbReference>
<dbReference type="OrthoDB" id="9809852at2"/>
<evidence type="ECO:0000259" key="7">
    <source>
        <dbReference type="Pfam" id="PF02272"/>
    </source>
</evidence>
<dbReference type="InterPro" id="IPR001667">
    <property type="entry name" value="DDH_dom"/>
</dbReference>
<keyword evidence="3" id="KW-0540">Nuclease</keyword>
<dbReference type="PANTHER" id="PTHR30255:SF2">
    <property type="entry name" value="SINGLE-STRANDED-DNA-SPECIFIC EXONUCLEASE RECJ"/>
    <property type="match status" value="1"/>
</dbReference>
<dbReference type="Proteomes" id="UP000033067">
    <property type="component" value="Chromosome"/>
</dbReference>
<dbReference type="PATRIC" id="fig|314722.6.peg.3163"/>
<evidence type="ECO:0000259" key="8">
    <source>
        <dbReference type="Pfam" id="PF17768"/>
    </source>
</evidence>